<evidence type="ECO:0000313" key="4">
    <source>
        <dbReference type="EMBL" id="QCE11520.1"/>
    </source>
</evidence>
<evidence type="ECO:0000313" key="3">
    <source>
        <dbReference type="EMBL" id="QCE11519.1"/>
    </source>
</evidence>
<dbReference type="EMBL" id="CP039354">
    <property type="protein sequence ID" value="QCE11520.1"/>
    <property type="molecule type" value="Genomic_DNA"/>
</dbReference>
<accession>A0A4D6NCB8</accession>
<dbReference type="InterPro" id="IPR050232">
    <property type="entry name" value="FBL13/AtMIF1-like"/>
</dbReference>
<dbReference type="Gene3D" id="1.20.1280.50">
    <property type="match status" value="1"/>
</dbReference>
<dbReference type="AlphaFoldDB" id="A0A4D6NCB8"/>
<gene>
    <name evidence="3" type="ORF">DEO72_LG10g2752</name>
    <name evidence="4" type="ORF">DEO72_LG10g2753</name>
</gene>
<evidence type="ECO:0000313" key="5">
    <source>
        <dbReference type="Proteomes" id="UP000501690"/>
    </source>
</evidence>
<dbReference type="Gene3D" id="3.80.10.10">
    <property type="entry name" value="Ribonuclease Inhibitor"/>
    <property type="match status" value="1"/>
</dbReference>
<dbReference type="InterPro" id="IPR055411">
    <property type="entry name" value="LRR_FXL15/At3g58940/PEG3-like"/>
</dbReference>
<dbReference type="Pfam" id="PF24758">
    <property type="entry name" value="LRR_At5g56370"/>
    <property type="match status" value="1"/>
</dbReference>
<organism evidence="4 5">
    <name type="scientific">Vigna unguiculata</name>
    <name type="common">Cowpea</name>
    <dbReference type="NCBI Taxonomy" id="3917"/>
    <lineage>
        <taxon>Eukaryota</taxon>
        <taxon>Viridiplantae</taxon>
        <taxon>Streptophyta</taxon>
        <taxon>Embryophyta</taxon>
        <taxon>Tracheophyta</taxon>
        <taxon>Spermatophyta</taxon>
        <taxon>Magnoliopsida</taxon>
        <taxon>eudicotyledons</taxon>
        <taxon>Gunneridae</taxon>
        <taxon>Pentapetalae</taxon>
        <taxon>rosids</taxon>
        <taxon>fabids</taxon>
        <taxon>Fabales</taxon>
        <taxon>Fabaceae</taxon>
        <taxon>Papilionoideae</taxon>
        <taxon>50 kb inversion clade</taxon>
        <taxon>NPAAA clade</taxon>
        <taxon>indigoferoid/millettioid clade</taxon>
        <taxon>Phaseoleae</taxon>
        <taxon>Vigna</taxon>
    </lineage>
</organism>
<dbReference type="PANTHER" id="PTHR31900">
    <property type="entry name" value="F-BOX/RNI SUPERFAMILY PROTEIN-RELATED"/>
    <property type="match status" value="1"/>
</dbReference>
<dbReference type="InterPro" id="IPR032675">
    <property type="entry name" value="LRR_dom_sf"/>
</dbReference>
<dbReference type="SUPFAM" id="SSF52047">
    <property type="entry name" value="RNI-like"/>
    <property type="match status" value="1"/>
</dbReference>
<sequence>MAEPSAKILRRTLDEALDGEADNIDRLSALPESVLLHILSGLELKEAAATSVLSTTWRDLFLQRPNIELAFDIYGNPSDRSRLFHIFTLFANRVLRQRNPEAPITSLKVSVKDFTKRMEEDYRSLLMSAAAAVYTYKVQQFDVDLGTYNLSTETSSIVLPPAMFTSETLTRLLLTLSVGWDVPENVWLPNLRYAHFIPYRLMHEDSIQRFLDGCPSLETLMFLMRVTTEDETEVKTLCISSSSLKLLMVDWDMIDETEMNITVKSESLERLTLYLKGGHNVNVDAPNLNFFSISGQVLDLNIIQGLPSINEAVLDVAYTFQVSDLNEFFTRSEKVCTFFRELQNLTLLSISEPIMEALYDSTMVMPTFRNMYKIKLIPDYSDDFPRERMQHVLFNLLESCPKLQVLSFERIMVFSSYFIDDIDFESVFPFRMLQNLKELEILDFRDREMEYKLIEFFINNGRSLEIVSLKKHFVETVALRKDIPKAIMKTWTPRQKKRLLSFLSCSEDCKIIFREKSGAIQSP</sequence>
<protein>
    <submittedName>
        <fullName evidence="4">Uncharacterized protein</fullName>
    </submittedName>
</protein>
<name>A0A4D6NCB8_VIGUN</name>
<keyword evidence="5" id="KW-1185">Reference proteome</keyword>
<dbReference type="InterPro" id="IPR001810">
    <property type="entry name" value="F-box_dom"/>
</dbReference>
<dbReference type="Proteomes" id="UP000501690">
    <property type="component" value="Linkage Group LG10"/>
</dbReference>
<evidence type="ECO:0000259" key="1">
    <source>
        <dbReference type="Pfam" id="PF00646"/>
    </source>
</evidence>
<dbReference type="PANTHER" id="PTHR31900:SF34">
    <property type="entry name" value="EMB|CAB62440.1-RELATED"/>
    <property type="match status" value="1"/>
</dbReference>
<evidence type="ECO:0000259" key="2">
    <source>
        <dbReference type="Pfam" id="PF24758"/>
    </source>
</evidence>
<feature type="domain" description="F-box" evidence="1">
    <location>
        <begin position="27"/>
        <end position="62"/>
    </location>
</feature>
<dbReference type="InterPro" id="IPR036047">
    <property type="entry name" value="F-box-like_dom_sf"/>
</dbReference>
<dbReference type="Pfam" id="PF00646">
    <property type="entry name" value="F-box"/>
    <property type="match status" value="1"/>
</dbReference>
<reference evidence="4 5" key="1">
    <citation type="submission" date="2019-04" db="EMBL/GenBank/DDBJ databases">
        <title>An improved genome assembly and genetic linkage map for asparagus bean, Vigna unguiculata ssp. sesquipedialis.</title>
        <authorList>
            <person name="Xia Q."/>
            <person name="Zhang R."/>
            <person name="Dong Y."/>
        </authorList>
    </citation>
    <scope>NUCLEOTIDE SEQUENCE [LARGE SCALE GENOMIC DNA]</scope>
    <source>
        <tissue evidence="4">Leaf</tissue>
    </source>
</reference>
<proteinExistence type="predicted"/>
<dbReference type="SUPFAM" id="SSF81383">
    <property type="entry name" value="F-box domain"/>
    <property type="match status" value="1"/>
</dbReference>
<dbReference type="EMBL" id="CP039354">
    <property type="protein sequence ID" value="QCE11519.1"/>
    <property type="molecule type" value="Genomic_DNA"/>
</dbReference>
<feature type="domain" description="F-box/LRR-repeat protein 15/At3g58940/PEG3-like LRR" evidence="2">
    <location>
        <begin position="155"/>
        <end position="291"/>
    </location>
</feature>